<protein>
    <submittedName>
        <fullName evidence="1">Uncharacterized protein</fullName>
    </submittedName>
</protein>
<proteinExistence type="predicted"/>
<dbReference type="RefSeq" id="WP_013164066.1">
    <property type="nucleotide sequence ID" value="NC_014216.1"/>
</dbReference>
<dbReference type="STRING" id="589865.DaAHT2_1863"/>
<evidence type="ECO:0000313" key="2">
    <source>
        <dbReference type="Proteomes" id="UP000001508"/>
    </source>
</evidence>
<reference evidence="2" key="1">
    <citation type="submission" date="2010-02" db="EMBL/GenBank/DDBJ databases">
        <title>Complete sequence of Desulfurivibrio alkaliphilus AHT2.</title>
        <authorList>
            <consortium name="US DOE Joint Genome Institute"/>
            <person name="Pitluck S."/>
            <person name="Chertkov O."/>
            <person name="Detter J.C."/>
            <person name="Han C."/>
            <person name="Tapia R."/>
            <person name="Larimer F."/>
            <person name="Land M."/>
            <person name="Hauser L."/>
            <person name="Kyrpides N."/>
            <person name="Mikhailova N."/>
            <person name="Sorokin D.Y."/>
            <person name="Muyzer G."/>
            <person name="Woyke T."/>
        </authorList>
    </citation>
    <scope>NUCLEOTIDE SEQUENCE [LARGE SCALE GENOMIC DNA]</scope>
    <source>
        <strain evidence="2">DSM 19089 / UNIQEM U267 / AHT2</strain>
    </source>
</reference>
<dbReference type="OrthoDB" id="5772162at2"/>
<organism evidence="1 2">
    <name type="scientific">Desulfurivibrio alkaliphilus (strain DSM 19089 / UNIQEM U267 / AHT2)</name>
    <dbReference type="NCBI Taxonomy" id="589865"/>
    <lineage>
        <taxon>Bacteria</taxon>
        <taxon>Pseudomonadati</taxon>
        <taxon>Thermodesulfobacteriota</taxon>
        <taxon>Desulfobulbia</taxon>
        <taxon>Desulfobulbales</taxon>
        <taxon>Desulfobulbaceae</taxon>
        <taxon>Desulfurivibrio</taxon>
    </lineage>
</organism>
<sequence length="82" mass="9183">MQITIEIPRQLPDIMHCSPGDFEKQAKMAMVAKLYEMGKVSSGMAAQMVGLERVEFLLQLGQYGVAMIDLDKEELHVDLENA</sequence>
<dbReference type="EMBL" id="CP001940">
    <property type="protein sequence ID" value="ADH86543.1"/>
    <property type="molecule type" value="Genomic_DNA"/>
</dbReference>
<dbReference type="InterPro" id="IPR005368">
    <property type="entry name" value="UPF0175"/>
</dbReference>
<gene>
    <name evidence="1" type="ordered locus">DaAHT2_1863</name>
</gene>
<dbReference type="AlphaFoldDB" id="D6Z4R8"/>
<dbReference type="eggNOG" id="COG2886">
    <property type="taxonomic scope" value="Bacteria"/>
</dbReference>
<dbReference type="Proteomes" id="UP000001508">
    <property type="component" value="Chromosome"/>
</dbReference>
<dbReference type="Pfam" id="PF03683">
    <property type="entry name" value="UPF0175"/>
    <property type="match status" value="1"/>
</dbReference>
<dbReference type="HOGENOM" id="CLU_154570_5_1_7"/>
<dbReference type="InParanoid" id="D6Z4R8"/>
<name>D6Z4R8_DESAT</name>
<evidence type="ECO:0000313" key="1">
    <source>
        <dbReference type="EMBL" id="ADH86543.1"/>
    </source>
</evidence>
<dbReference type="KEGG" id="dak:DaAHT2_1863"/>
<keyword evidence="2" id="KW-1185">Reference proteome</keyword>
<accession>D6Z4R8</accession>